<organism evidence="2 3">
    <name type="scientific">Actinokineospora terrae</name>
    <dbReference type="NCBI Taxonomy" id="155974"/>
    <lineage>
        <taxon>Bacteria</taxon>
        <taxon>Bacillati</taxon>
        <taxon>Actinomycetota</taxon>
        <taxon>Actinomycetes</taxon>
        <taxon>Pseudonocardiales</taxon>
        <taxon>Pseudonocardiaceae</taxon>
        <taxon>Actinokineospora</taxon>
    </lineage>
</organism>
<dbReference type="Proteomes" id="UP000199051">
    <property type="component" value="Unassembled WGS sequence"/>
</dbReference>
<evidence type="ECO:0000313" key="3">
    <source>
        <dbReference type="Proteomes" id="UP000199051"/>
    </source>
</evidence>
<keyword evidence="1" id="KW-0812">Transmembrane</keyword>
<accession>A0A1H9UHN7</accession>
<keyword evidence="3" id="KW-1185">Reference proteome</keyword>
<gene>
    <name evidence="2" type="ORF">SAMN04487818_107254</name>
</gene>
<dbReference type="RefSeq" id="WP_092779585.1">
    <property type="nucleotide sequence ID" value="NZ_FOGI01000007.1"/>
</dbReference>
<proteinExistence type="predicted"/>
<dbReference type="AlphaFoldDB" id="A0A1H9UHN7"/>
<sequence>MSQPILAEHVVDILARLVTNRVDGASKRAADTLADAVVGRLRRIRRASAFDLFETDPHAGAHRQTLVDLLNTEFATDAGFRDAVAGLATAAGAPAVRTPEPKRDHRPQKRVLLGAGAAVAAIALALGGRALYLELTGAAEPDGTTPCRTFWALKEPEQRGLLVRAYEKHGEKRRTDDPYLVARVLYACGQNPENTVDQIITADAMRR</sequence>
<keyword evidence="1" id="KW-0472">Membrane</keyword>
<protein>
    <submittedName>
        <fullName evidence="2">Uncharacterized protein</fullName>
    </submittedName>
</protein>
<name>A0A1H9UHN7_9PSEU</name>
<feature type="transmembrane region" description="Helical" evidence="1">
    <location>
        <begin position="111"/>
        <end position="132"/>
    </location>
</feature>
<reference evidence="3" key="1">
    <citation type="submission" date="2016-10" db="EMBL/GenBank/DDBJ databases">
        <authorList>
            <person name="Varghese N."/>
            <person name="Submissions S."/>
        </authorList>
    </citation>
    <scope>NUCLEOTIDE SEQUENCE [LARGE SCALE GENOMIC DNA]</scope>
    <source>
        <strain evidence="3">DSM 44260</strain>
    </source>
</reference>
<keyword evidence="1" id="KW-1133">Transmembrane helix</keyword>
<dbReference type="EMBL" id="FOGI01000007">
    <property type="protein sequence ID" value="SES09070.1"/>
    <property type="molecule type" value="Genomic_DNA"/>
</dbReference>
<evidence type="ECO:0000256" key="1">
    <source>
        <dbReference type="SAM" id="Phobius"/>
    </source>
</evidence>
<evidence type="ECO:0000313" key="2">
    <source>
        <dbReference type="EMBL" id="SES09070.1"/>
    </source>
</evidence>